<dbReference type="InterPro" id="IPR050879">
    <property type="entry name" value="Acyltransferase_3"/>
</dbReference>
<feature type="transmembrane region" description="Helical" evidence="1">
    <location>
        <begin position="142"/>
        <end position="162"/>
    </location>
</feature>
<dbReference type="Pfam" id="PF19040">
    <property type="entry name" value="SGNH"/>
    <property type="match status" value="1"/>
</dbReference>
<feature type="transmembrane region" description="Helical" evidence="1">
    <location>
        <begin position="207"/>
        <end position="225"/>
    </location>
</feature>
<evidence type="ECO:0000313" key="5">
    <source>
        <dbReference type="Proteomes" id="UP001177023"/>
    </source>
</evidence>
<feature type="domain" description="Acyltransferase 3" evidence="2">
    <location>
        <begin position="85"/>
        <end position="192"/>
    </location>
</feature>
<evidence type="ECO:0000313" key="4">
    <source>
        <dbReference type="EMBL" id="CAJ0587488.1"/>
    </source>
</evidence>
<feature type="transmembrane region" description="Helical" evidence="1">
    <location>
        <begin position="88"/>
        <end position="106"/>
    </location>
</feature>
<keyword evidence="1" id="KW-0472">Membrane</keyword>
<evidence type="ECO:0008006" key="6">
    <source>
        <dbReference type="Google" id="ProtNLM"/>
    </source>
</evidence>
<evidence type="ECO:0000259" key="2">
    <source>
        <dbReference type="Pfam" id="PF01757"/>
    </source>
</evidence>
<dbReference type="Proteomes" id="UP001177023">
    <property type="component" value="Unassembled WGS sequence"/>
</dbReference>
<feature type="non-terminal residue" evidence="4">
    <location>
        <position position="523"/>
    </location>
</feature>
<dbReference type="GO" id="GO:0016747">
    <property type="term" value="F:acyltransferase activity, transferring groups other than amino-acyl groups"/>
    <property type="evidence" value="ECO:0007669"/>
    <property type="project" value="InterPro"/>
</dbReference>
<keyword evidence="5" id="KW-1185">Reference proteome</keyword>
<reference evidence="4" key="1">
    <citation type="submission" date="2023-06" db="EMBL/GenBank/DDBJ databases">
        <authorList>
            <person name="Delattre M."/>
        </authorList>
    </citation>
    <scope>NUCLEOTIDE SEQUENCE</scope>
    <source>
        <strain evidence="4">AF72</strain>
    </source>
</reference>
<dbReference type="InterPro" id="IPR002656">
    <property type="entry name" value="Acyl_transf_3_dom"/>
</dbReference>
<dbReference type="GO" id="GO:0000271">
    <property type="term" value="P:polysaccharide biosynthetic process"/>
    <property type="evidence" value="ECO:0007669"/>
    <property type="project" value="TreeGrafter"/>
</dbReference>
<dbReference type="AlphaFoldDB" id="A0AA36DHS6"/>
<gene>
    <name evidence="4" type="ORF">MSPICULIGERA_LOCUS25453</name>
</gene>
<dbReference type="EMBL" id="CATQJA010002710">
    <property type="protein sequence ID" value="CAJ0587488.1"/>
    <property type="molecule type" value="Genomic_DNA"/>
</dbReference>
<dbReference type="Pfam" id="PF01757">
    <property type="entry name" value="Acyl_transf_3"/>
    <property type="match status" value="1"/>
</dbReference>
<protein>
    <recommendedName>
        <fullName evidence="6">Acyltransferase</fullName>
    </recommendedName>
</protein>
<evidence type="ECO:0000259" key="3">
    <source>
        <dbReference type="Pfam" id="PF19040"/>
    </source>
</evidence>
<feature type="transmembrane region" description="Helical" evidence="1">
    <location>
        <begin position="174"/>
        <end position="195"/>
    </location>
</feature>
<dbReference type="PANTHER" id="PTHR23028">
    <property type="entry name" value="ACETYLTRANSFERASE"/>
    <property type="match status" value="1"/>
</dbReference>
<evidence type="ECO:0000256" key="1">
    <source>
        <dbReference type="SAM" id="Phobius"/>
    </source>
</evidence>
<comment type="caution">
    <text evidence="4">The sequence shown here is derived from an EMBL/GenBank/DDBJ whole genome shotgun (WGS) entry which is preliminary data.</text>
</comment>
<accession>A0AA36DHS6</accession>
<dbReference type="InterPro" id="IPR043968">
    <property type="entry name" value="SGNH"/>
</dbReference>
<dbReference type="PANTHER" id="PTHR23028:SF53">
    <property type="entry name" value="ACYL_TRANSF_3 DOMAIN-CONTAINING PROTEIN"/>
    <property type="match status" value="1"/>
</dbReference>
<feature type="transmembrane region" description="Helical" evidence="1">
    <location>
        <begin position="112"/>
        <end position="130"/>
    </location>
</feature>
<proteinExistence type="predicted"/>
<feature type="transmembrane region" description="Helical" evidence="1">
    <location>
        <begin position="50"/>
        <end position="67"/>
    </location>
</feature>
<sequence>MGTDDTIKSKISYTALTSPVRQFRDDIAFIRALAIISVLCFHFWPKIFGLGFIGVDIFFVLSGYLIMQILGQSPLRPCQKISEKSSNIATIVLLLPILSVFLPYLGEIQPPNIFQFVVPISGALFLLISSYNNQINWARFRLSYIATISYSLYLVHYPVLRYTEYKLPYYSEKIPVSIIALPATVAISMLFHHLYEKPMLRETKSNVAKNTLILFGVLIFFASYWRVVVKPEFAQNELVAANKKFSKSIYEASGGKWIIGNFSKTGGPWGQYQYLNNTGNLSIISVGNSWAAQQRYIIRKIFPPNMTTHLESFTGPGNAIVFHDAGTKTKIFWENMKVLKPNIVFILMRYHEKAGDMAPYVPGNDTVLEHYVRQVERFSKFASHIFVESHQPFYCDPANKQNNFLTRFMDRLQNGGNLTALNMPYNATAFAESPVRIRLKYLLERCPKCYLINVEEPFIDKANNYVRTYDEKTKLAYFDNDCHLTPPALKMLEPQFETAVHQAMPKYFPNNMMAKTTTKSKRG</sequence>
<keyword evidence="1" id="KW-0812">Transmembrane</keyword>
<dbReference type="GO" id="GO:0016020">
    <property type="term" value="C:membrane"/>
    <property type="evidence" value="ECO:0007669"/>
    <property type="project" value="TreeGrafter"/>
</dbReference>
<keyword evidence="1" id="KW-1133">Transmembrane helix</keyword>
<name>A0AA36DHS6_9BILA</name>
<feature type="transmembrane region" description="Helical" evidence="1">
    <location>
        <begin position="28"/>
        <end position="44"/>
    </location>
</feature>
<feature type="domain" description="SGNH" evidence="3">
    <location>
        <begin position="280"/>
        <end position="497"/>
    </location>
</feature>
<organism evidence="4 5">
    <name type="scientific">Mesorhabditis spiculigera</name>
    <dbReference type="NCBI Taxonomy" id="96644"/>
    <lineage>
        <taxon>Eukaryota</taxon>
        <taxon>Metazoa</taxon>
        <taxon>Ecdysozoa</taxon>
        <taxon>Nematoda</taxon>
        <taxon>Chromadorea</taxon>
        <taxon>Rhabditida</taxon>
        <taxon>Rhabditina</taxon>
        <taxon>Rhabditomorpha</taxon>
        <taxon>Rhabditoidea</taxon>
        <taxon>Rhabditidae</taxon>
        <taxon>Mesorhabditinae</taxon>
        <taxon>Mesorhabditis</taxon>
    </lineage>
</organism>